<dbReference type="PROSITE" id="PS00211">
    <property type="entry name" value="ABC_TRANSPORTER_1"/>
    <property type="match status" value="1"/>
</dbReference>
<dbReference type="SUPFAM" id="SSF52540">
    <property type="entry name" value="P-loop containing nucleoside triphosphate hydrolases"/>
    <property type="match status" value="2"/>
</dbReference>
<protein>
    <submittedName>
        <fullName evidence="8">Ribose transport system ATP-binding protein</fullName>
    </submittedName>
</protein>
<dbReference type="EMBL" id="JAUSVX010000011">
    <property type="protein sequence ID" value="MDQ0472074.1"/>
    <property type="molecule type" value="Genomic_DNA"/>
</dbReference>
<dbReference type="InterPro" id="IPR003439">
    <property type="entry name" value="ABC_transporter-like_ATP-bd"/>
</dbReference>
<keyword evidence="6 8" id="KW-0067">ATP-binding</keyword>
<evidence type="ECO:0000313" key="8">
    <source>
        <dbReference type="EMBL" id="MDQ0472074.1"/>
    </source>
</evidence>
<evidence type="ECO:0000256" key="6">
    <source>
        <dbReference type="ARBA" id="ARBA00022840"/>
    </source>
</evidence>
<feature type="domain" description="ABC transporter" evidence="7">
    <location>
        <begin position="178"/>
        <end position="413"/>
    </location>
</feature>
<dbReference type="Pfam" id="PF00005">
    <property type="entry name" value="ABC_tran"/>
    <property type="match status" value="2"/>
</dbReference>
<keyword evidence="9" id="KW-1185">Reference proteome</keyword>
<reference evidence="8 9" key="1">
    <citation type="submission" date="2023-07" db="EMBL/GenBank/DDBJ databases">
        <title>Genomic Encyclopedia of Type Strains, Phase IV (KMG-IV): sequencing the most valuable type-strain genomes for metagenomic binning, comparative biology and taxonomic classification.</title>
        <authorList>
            <person name="Goeker M."/>
        </authorList>
    </citation>
    <scope>NUCLEOTIDE SEQUENCE [LARGE SCALE GENOMIC DNA]</scope>
    <source>
        <strain evidence="8 9">DSM 19619</strain>
    </source>
</reference>
<dbReference type="PROSITE" id="PS50893">
    <property type="entry name" value="ABC_TRANSPORTER_2"/>
    <property type="match status" value="1"/>
</dbReference>
<evidence type="ECO:0000256" key="4">
    <source>
        <dbReference type="ARBA" id="ARBA00022737"/>
    </source>
</evidence>
<dbReference type="InterPro" id="IPR017871">
    <property type="entry name" value="ABC_transporter-like_CS"/>
</dbReference>
<evidence type="ECO:0000259" key="7">
    <source>
        <dbReference type="PROSITE" id="PS50893"/>
    </source>
</evidence>
<evidence type="ECO:0000256" key="1">
    <source>
        <dbReference type="ARBA" id="ARBA00005417"/>
    </source>
</evidence>
<dbReference type="InterPro" id="IPR050107">
    <property type="entry name" value="ABC_carbohydrate_import_ATPase"/>
</dbReference>
<keyword evidence="5" id="KW-0547">Nucleotide-binding</keyword>
<dbReference type="PANTHER" id="PTHR43790:SF9">
    <property type="entry name" value="GALACTOFURANOSE TRANSPORTER ATP-BINDING PROTEIN YTFR"/>
    <property type="match status" value="1"/>
</dbReference>
<name>A0ABU0JCR7_9HYPH</name>
<comment type="similarity">
    <text evidence="1">Belongs to the ABC transporter superfamily.</text>
</comment>
<keyword evidence="2" id="KW-0813">Transport</keyword>
<evidence type="ECO:0000256" key="3">
    <source>
        <dbReference type="ARBA" id="ARBA00022597"/>
    </source>
</evidence>
<keyword evidence="4" id="KW-0677">Repeat</keyword>
<proteinExistence type="inferred from homology"/>
<dbReference type="Proteomes" id="UP001242480">
    <property type="component" value="Unassembled WGS sequence"/>
</dbReference>
<sequence length="424" mass="45252">MAAAGLRFVHQDLGLVDTLPVYENMAFQTGFVCRAGIIDKKACIAAATRALARLGAGIDPRSMVGELSHADKTIVALARAMQGEANVIVLDEVTASLPSPDAARIHDAVRAAKEHGTAFLYVTHRLEDVFSLCDRATVLADGRNVASCEVSTIGMADIVRWITGSEPRPRRTATASAIDGSSRLTGRTLAGREIEVPIDIDLRAGEILGVTGIRGSGYDRLCRWLAGIESCPGGEIRLDGRRLSGDPRQARSVGVDIVLGDRSLAAFADLTVRENLFPAALTGGRRREGERAADSLGRLDVRPARAAERIMATLSGGNQQKVIFARALDRLPRVIVFIDPTAGVDIGARRDLHDLVRHAARAGTAILYGSSDFEEIVDIADSVVVVRRGAPASRLAVGELDWNILMRVAQDASSDPTALRELSA</sequence>
<evidence type="ECO:0000256" key="5">
    <source>
        <dbReference type="ARBA" id="ARBA00022741"/>
    </source>
</evidence>
<accession>A0ABU0JCR7</accession>
<evidence type="ECO:0000313" key="9">
    <source>
        <dbReference type="Proteomes" id="UP001242480"/>
    </source>
</evidence>
<gene>
    <name evidence="8" type="ORF">QO011_005103</name>
</gene>
<dbReference type="PANTHER" id="PTHR43790">
    <property type="entry name" value="CARBOHYDRATE TRANSPORT ATP-BINDING PROTEIN MG119-RELATED"/>
    <property type="match status" value="1"/>
</dbReference>
<comment type="caution">
    <text evidence="8">The sequence shown here is derived from an EMBL/GenBank/DDBJ whole genome shotgun (WGS) entry which is preliminary data.</text>
</comment>
<organism evidence="8 9">
    <name type="scientific">Labrys wisconsinensis</name>
    <dbReference type="NCBI Taxonomy" id="425677"/>
    <lineage>
        <taxon>Bacteria</taxon>
        <taxon>Pseudomonadati</taxon>
        <taxon>Pseudomonadota</taxon>
        <taxon>Alphaproteobacteria</taxon>
        <taxon>Hyphomicrobiales</taxon>
        <taxon>Xanthobacteraceae</taxon>
        <taxon>Labrys</taxon>
    </lineage>
</organism>
<evidence type="ECO:0000256" key="2">
    <source>
        <dbReference type="ARBA" id="ARBA00022448"/>
    </source>
</evidence>
<dbReference type="InterPro" id="IPR027417">
    <property type="entry name" value="P-loop_NTPase"/>
</dbReference>
<dbReference type="Gene3D" id="3.40.50.300">
    <property type="entry name" value="P-loop containing nucleotide triphosphate hydrolases"/>
    <property type="match status" value="2"/>
</dbReference>
<dbReference type="GO" id="GO:0005524">
    <property type="term" value="F:ATP binding"/>
    <property type="evidence" value="ECO:0007669"/>
    <property type="project" value="UniProtKB-KW"/>
</dbReference>
<keyword evidence="3" id="KW-0762">Sugar transport</keyword>